<evidence type="ECO:0000259" key="6">
    <source>
        <dbReference type="Pfam" id="PF00590"/>
    </source>
</evidence>
<dbReference type="PANTHER" id="PTHR43182:SF1">
    <property type="entry name" value="COBALT-PRECORRIN-7 C(5)-METHYLTRANSFERASE"/>
    <property type="match status" value="1"/>
</dbReference>
<protein>
    <submittedName>
        <fullName evidence="7">Precorrin-6y C5,15-methyltransferase (Decarboxylating) subunit CbiE</fullName>
    </submittedName>
</protein>
<dbReference type="GO" id="GO:0009236">
    <property type="term" value="P:cobalamin biosynthetic process"/>
    <property type="evidence" value="ECO:0007669"/>
    <property type="project" value="UniProtKB-UniPathway"/>
</dbReference>
<dbReference type="PANTHER" id="PTHR43182">
    <property type="entry name" value="COBALT-PRECORRIN-6B C(15)-METHYLTRANSFERASE (DECARBOXYLATING)"/>
    <property type="match status" value="1"/>
</dbReference>
<keyword evidence="4 7" id="KW-0808">Transferase</keyword>
<evidence type="ECO:0000256" key="1">
    <source>
        <dbReference type="ARBA" id="ARBA00004953"/>
    </source>
</evidence>
<dbReference type="AlphaFoldDB" id="A0A2G7HLU7"/>
<keyword evidence="2" id="KW-0169">Cobalamin biosynthesis</keyword>
<reference evidence="7 8" key="1">
    <citation type="submission" date="2017-10" db="EMBL/GenBank/DDBJ databases">
        <title>Reclassification of Eubacterium combesii and discrepancies in the nomenclature of botulinum neurotoxin producing clostridia. Request for an Opinion.</title>
        <authorList>
            <person name="Dobritsa A.P."/>
            <person name="Kutumbaka K.K."/>
            <person name="Samadpour M."/>
        </authorList>
    </citation>
    <scope>NUCLEOTIDE SEQUENCE [LARGE SCALE GENOMIC DNA]</scope>
    <source>
        <strain evidence="7 8">DSM 20696</strain>
    </source>
</reference>
<dbReference type="UniPathway" id="UPA00148"/>
<dbReference type="CDD" id="cd11644">
    <property type="entry name" value="Precorrin-6Y-MT"/>
    <property type="match status" value="1"/>
</dbReference>
<dbReference type="InterPro" id="IPR014777">
    <property type="entry name" value="4pyrrole_Mease_sub1"/>
</dbReference>
<dbReference type="SUPFAM" id="SSF53790">
    <property type="entry name" value="Tetrapyrrole methylase"/>
    <property type="match status" value="1"/>
</dbReference>
<sequence>MNFTQENLQFRKVYIVGLGPGHKDYMIYCAINNLENVDVIIGFKRAIESLDFIKNNKKIVNKLSEILDYIRENKDKNISIVASGDPCFYGISNYIKNNYEDKIEVIPGISSYQYMMAKINESWQNSFLGSLHGREEEFIEKVKSYEKSIWLTDKKNSPDKLCKRLIESNIEAEIVVGENLSYEDERIIKGNPEQLENMYFGNLTVVYINRAFDFRGSFTPTKS</sequence>
<dbReference type="InterPro" id="IPR014776">
    <property type="entry name" value="4pyrrole_Mease_sub2"/>
</dbReference>
<dbReference type="InterPro" id="IPR035996">
    <property type="entry name" value="4pyrrol_Methylase_sf"/>
</dbReference>
<keyword evidence="3 7" id="KW-0489">Methyltransferase</keyword>
<dbReference type="Proteomes" id="UP000231322">
    <property type="component" value="Unassembled WGS sequence"/>
</dbReference>
<feature type="domain" description="Tetrapyrrole methylase" evidence="6">
    <location>
        <begin position="12"/>
        <end position="195"/>
    </location>
</feature>
<evidence type="ECO:0000313" key="8">
    <source>
        <dbReference type="Proteomes" id="UP000231322"/>
    </source>
</evidence>
<evidence type="ECO:0000256" key="3">
    <source>
        <dbReference type="ARBA" id="ARBA00022603"/>
    </source>
</evidence>
<evidence type="ECO:0000313" key="7">
    <source>
        <dbReference type="EMBL" id="PIH06090.1"/>
    </source>
</evidence>
<dbReference type="GO" id="GO:0032259">
    <property type="term" value="P:methylation"/>
    <property type="evidence" value="ECO:0007669"/>
    <property type="project" value="UniProtKB-KW"/>
</dbReference>
<dbReference type="EMBL" id="PEIK01000001">
    <property type="protein sequence ID" value="PIH06090.1"/>
    <property type="molecule type" value="Genomic_DNA"/>
</dbReference>
<accession>A0A2G7HLU7</accession>
<dbReference type="RefSeq" id="WP_099837585.1">
    <property type="nucleotide sequence ID" value="NZ_PEIK01000001.1"/>
</dbReference>
<keyword evidence="5" id="KW-0949">S-adenosyl-L-methionine</keyword>
<dbReference type="NCBIfam" id="TIGR02467">
    <property type="entry name" value="CbiE"/>
    <property type="match status" value="1"/>
</dbReference>
<dbReference type="InterPro" id="IPR000878">
    <property type="entry name" value="4pyrrol_Mease"/>
</dbReference>
<proteinExistence type="predicted"/>
<dbReference type="GO" id="GO:0008276">
    <property type="term" value="F:protein methyltransferase activity"/>
    <property type="evidence" value="ECO:0007669"/>
    <property type="project" value="InterPro"/>
</dbReference>
<comment type="pathway">
    <text evidence="1">Cofactor biosynthesis; adenosylcobalamin biosynthesis.</text>
</comment>
<organism evidence="7 8">
    <name type="scientific">Clostridium combesii</name>
    <dbReference type="NCBI Taxonomy" id="39481"/>
    <lineage>
        <taxon>Bacteria</taxon>
        <taxon>Bacillati</taxon>
        <taxon>Bacillota</taxon>
        <taxon>Clostridia</taxon>
        <taxon>Eubacteriales</taxon>
        <taxon>Clostridiaceae</taxon>
        <taxon>Clostridium</taxon>
    </lineage>
</organism>
<keyword evidence="8" id="KW-1185">Reference proteome</keyword>
<gene>
    <name evidence="7" type="primary">cbiE</name>
    <name evidence="7" type="ORF">CS538_01870</name>
</gene>
<comment type="caution">
    <text evidence="7">The sequence shown here is derived from an EMBL/GenBank/DDBJ whole genome shotgun (WGS) entry which is preliminary data.</text>
</comment>
<evidence type="ECO:0000256" key="2">
    <source>
        <dbReference type="ARBA" id="ARBA00022573"/>
    </source>
</evidence>
<dbReference type="Gene3D" id="3.30.950.10">
    <property type="entry name" value="Methyltransferase, Cobalt-precorrin-4 Transmethylase, Domain 2"/>
    <property type="match status" value="1"/>
</dbReference>
<evidence type="ECO:0000256" key="4">
    <source>
        <dbReference type="ARBA" id="ARBA00022679"/>
    </source>
</evidence>
<name>A0A2G7HLU7_9CLOT</name>
<dbReference type="Gene3D" id="3.40.1010.10">
    <property type="entry name" value="Cobalt-precorrin-4 Transmethylase, Domain 1"/>
    <property type="match status" value="1"/>
</dbReference>
<dbReference type="Pfam" id="PF00590">
    <property type="entry name" value="TP_methylase"/>
    <property type="match status" value="1"/>
</dbReference>
<evidence type="ECO:0000256" key="5">
    <source>
        <dbReference type="ARBA" id="ARBA00022691"/>
    </source>
</evidence>
<dbReference type="InterPro" id="IPR050714">
    <property type="entry name" value="Cobalamin_biosynth_MTase"/>
</dbReference>
<dbReference type="InterPro" id="IPR012818">
    <property type="entry name" value="CbiE"/>
</dbReference>